<organism evidence="2 3">
    <name type="scientific">Bombardia bombarda</name>
    <dbReference type="NCBI Taxonomy" id="252184"/>
    <lineage>
        <taxon>Eukaryota</taxon>
        <taxon>Fungi</taxon>
        <taxon>Dikarya</taxon>
        <taxon>Ascomycota</taxon>
        <taxon>Pezizomycotina</taxon>
        <taxon>Sordariomycetes</taxon>
        <taxon>Sordariomycetidae</taxon>
        <taxon>Sordariales</taxon>
        <taxon>Lasiosphaeriaceae</taxon>
        <taxon>Bombardia</taxon>
    </lineage>
</organism>
<evidence type="ECO:0000256" key="1">
    <source>
        <dbReference type="SAM" id="MobiDB-lite"/>
    </source>
</evidence>
<comment type="caution">
    <text evidence="2">The sequence shown here is derived from an EMBL/GenBank/DDBJ whole genome shotgun (WGS) entry which is preliminary data.</text>
</comment>
<name>A0AA40CFH5_9PEZI</name>
<dbReference type="Proteomes" id="UP001174934">
    <property type="component" value="Unassembled WGS sequence"/>
</dbReference>
<evidence type="ECO:0000313" key="2">
    <source>
        <dbReference type="EMBL" id="KAK0636365.1"/>
    </source>
</evidence>
<proteinExistence type="predicted"/>
<dbReference type="AlphaFoldDB" id="A0AA40CFH5"/>
<reference evidence="2" key="1">
    <citation type="submission" date="2023-06" db="EMBL/GenBank/DDBJ databases">
        <title>Genome-scale phylogeny and comparative genomics of the fungal order Sordariales.</title>
        <authorList>
            <consortium name="Lawrence Berkeley National Laboratory"/>
            <person name="Hensen N."/>
            <person name="Bonometti L."/>
            <person name="Westerberg I."/>
            <person name="Brannstrom I.O."/>
            <person name="Guillou S."/>
            <person name="Cros-Aarteil S."/>
            <person name="Calhoun S."/>
            <person name="Haridas S."/>
            <person name="Kuo A."/>
            <person name="Mondo S."/>
            <person name="Pangilinan J."/>
            <person name="Riley R."/>
            <person name="LaButti K."/>
            <person name="Andreopoulos B."/>
            <person name="Lipzen A."/>
            <person name="Chen C."/>
            <person name="Yanf M."/>
            <person name="Daum C."/>
            <person name="Ng V."/>
            <person name="Clum A."/>
            <person name="Steindorff A."/>
            <person name="Ohm R."/>
            <person name="Martin F."/>
            <person name="Silar P."/>
            <person name="Natvig D."/>
            <person name="Lalanne C."/>
            <person name="Gautier V."/>
            <person name="Ament-velasquez S.L."/>
            <person name="Kruys A."/>
            <person name="Hutchinson M.I."/>
            <person name="Powell A.J."/>
            <person name="Barry K."/>
            <person name="Miller A.N."/>
            <person name="Grigoriev I.V."/>
            <person name="Debuchy R."/>
            <person name="Gladieux P."/>
            <person name="Thoren M.H."/>
            <person name="Johannesson H."/>
        </authorList>
    </citation>
    <scope>NUCLEOTIDE SEQUENCE</scope>
    <source>
        <strain evidence="2">SMH3391-2</strain>
    </source>
</reference>
<dbReference type="EMBL" id="JAULSR010000001">
    <property type="protein sequence ID" value="KAK0636365.1"/>
    <property type="molecule type" value="Genomic_DNA"/>
</dbReference>
<keyword evidence="3" id="KW-1185">Reference proteome</keyword>
<feature type="compositionally biased region" description="Basic and acidic residues" evidence="1">
    <location>
        <begin position="41"/>
        <end position="57"/>
    </location>
</feature>
<evidence type="ECO:0000313" key="3">
    <source>
        <dbReference type="Proteomes" id="UP001174934"/>
    </source>
</evidence>
<feature type="region of interest" description="Disordered" evidence="1">
    <location>
        <begin position="27"/>
        <end position="63"/>
    </location>
</feature>
<feature type="region of interest" description="Disordered" evidence="1">
    <location>
        <begin position="196"/>
        <end position="216"/>
    </location>
</feature>
<protein>
    <submittedName>
        <fullName evidence="2">Uncharacterized protein</fullName>
    </submittedName>
</protein>
<gene>
    <name evidence="2" type="ORF">B0T17DRAFT_518936</name>
</gene>
<accession>A0AA40CFH5</accession>
<sequence>MKFITSASCRLRQPVQFNGQLSWHRSMSRGIHDSPNSSRGQKQEGGRAQRQSDETSKPEAISLPEIDSVAKVLKTTAGELPLSPLMDPNFHEARSKYHKASVNRKKVPGYNHPRTAFQYLIRRNPYARALASPVRKCSATSTCVPRDLLQGFNLVTHPETERPWFVPKGLEKFEPPVRNDGDGDAALDEAPDLADNQEVPEVDEEPPALPTHQPKAPQHIHVVKTGPTGYFIPSQKLLASFDNQRSIYDGGNKRLLRHNHSKSLIPTLNTAVWREDMDTRILELMRRRVVDHLLFIANLRSRDTTDGDNFARHVVSLDSWDAVSAYKHRGCLIFLGHCTGADYIDGEGGAAAAAGAPSTSGPAEMLNAPPATRQAIVNVVDNGQFNKKVPAYDLRLLLGEEHLDRLRRECPHLRRSSLFLLCGRRTNPLQMRLWRLDGYMS</sequence>